<dbReference type="GO" id="GO:0085020">
    <property type="term" value="P:protein K6-linked ubiquitination"/>
    <property type="evidence" value="ECO:0007669"/>
    <property type="project" value="TreeGrafter"/>
</dbReference>
<dbReference type="OrthoDB" id="341259at2759"/>
<feature type="compositionally biased region" description="Low complexity" evidence="4">
    <location>
        <begin position="233"/>
        <end position="243"/>
    </location>
</feature>
<dbReference type="GO" id="GO:0004842">
    <property type="term" value="F:ubiquitin-protein transferase activity"/>
    <property type="evidence" value="ECO:0007669"/>
    <property type="project" value="TreeGrafter"/>
</dbReference>
<dbReference type="Proteomes" id="UP000649617">
    <property type="component" value="Unassembled WGS sequence"/>
</dbReference>
<evidence type="ECO:0000256" key="4">
    <source>
        <dbReference type="SAM" id="MobiDB-lite"/>
    </source>
</evidence>
<dbReference type="PROSITE" id="PS50088">
    <property type="entry name" value="ANK_REPEAT"/>
    <property type="match status" value="2"/>
</dbReference>
<dbReference type="Gene3D" id="1.25.40.20">
    <property type="entry name" value="Ankyrin repeat-containing domain"/>
    <property type="match status" value="2"/>
</dbReference>
<feature type="region of interest" description="Disordered" evidence="4">
    <location>
        <begin position="228"/>
        <end position="260"/>
    </location>
</feature>
<dbReference type="AlphaFoldDB" id="A0A812WI00"/>
<keyword evidence="1" id="KW-0677">Repeat</keyword>
<evidence type="ECO:0000256" key="3">
    <source>
        <dbReference type="PROSITE-ProRule" id="PRU00023"/>
    </source>
</evidence>
<keyword evidence="6" id="KW-1185">Reference proteome</keyword>
<sequence>MLQDRHDPNGIDQFGSTALHYACSTDFGKFGVVSLLLEAMADPNVRNQQGRTALLQATARYTSDGSTERLLLQSRADANLADEMGRTALHIACWRAHAKVVRLLLQARAQPDVTDHDMQTPFEVACCCLPQDDWFHPHVRIQPRVEALSLLLDARADPQKTSDANADAVNSALAFLRGETLLEGLEDTSTDADSEGRCLQNQQSYDGTSAESAMHEPLDEQLNLQQPLKNEDSTPSTGPVSSSGGMGVAHLSGIDDAWDS</sequence>
<evidence type="ECO:0000313" key="6">
    <source>
        <dbReference type="Proteomes" id="UP000649617"/>
    </source>
</evidence>
<protein>
    <submittedName>
        <fullName evidence="5">Uncharacterized protein</fullName>
    </submittedName>
</protein>
<comment type="caution">
    <text evidence="5">The sequence shown here is derived from an EMBL/GenBank/DDBJ whole genome shotgun (WGS) entry which is preliminary data.</text>
</comment>
<dbReference type="EMBL" id="CAJNIZ010043908">
    <property type="protein sequence ID" value="CAE7672497.1"/>
    <property type="molecule type" value="Genomic_DNA"/>
</dbReference>
<dbReference type="PROSITE" id="PS50297">
    <property type="entry name" value="ANK_REP_REGION"/>
    <property type="match status" value="2"/>
</dbReference>
<dbReference type="InterPro" id="IPR002110">
    <property type="entry name" value="Ankyrin_rpt"/>
</dbReference>
<dbReference type="Pfam" id="PF12796">
    <property type="entry name" value="Ank_2"/>
    <property type="match status" value="1"/>
</dbReference>
<feature type="repeat" description="ANK" evidence="3">
    <location>
        <begin position="14"/>
        <end position="48"/>
    </location>
</feature>
<evidence type="ECO:0000313" key="5">
    <source>
        <dbReference type="EMBL" id="CAE7672497.1"/>
    </source>
</evidence>
<gene>
    <name evidence="5" type="ORF">SPIL2461_LOCUS18574</name>
</gene>
<dbReference type="PANTHER" id="PTHR24171:SF8">
    <property type="entry name" value="BRCA1-ASSOCIATED RING DOMAIN PROTEIN 1"/>
    <property type="match status" value="1"/>
</dbReference>
<dbReference type="SMART" id="SM00248">
    <property type="entry name" value="ANK"/>
    <property type="match status" value="3"/>
</dbReference>
<evidence type="ECO:0000256" key="2">
    <source>
        <dbReference type="ARBA" id="ARBA00023043"/>
    </source>
</evidence>
<name>A0A812WI00_SYMPI</name>
<reference evidence="5" key="1">
    <citation type="submission" date="2021-02" db="EMBL/GenBank/DDBJ databases">
        <authorList>
            <person name="Dougan E. K."/>
            <person name="Rhodes N."/>
            <person name="Thang M."/>
            <person name="Chan C."/>
        </authorList>
    </citation>
    <scope>NUCLEOTIDE SEQUENCE</scope>
</reference>
<keyword evidence="2 3" id="KW-0040">ANK repeat</keyword>
<dbReference type="InterPro" id="IPR036770">
    <property type="entry name" value="Ankyrin_rpt-contain_sf"/>
</dbReference>
<proteinExistence type="predicted"/>
<accession>A0A812WI00</accession>
<dbReference type="SUPFAM" id="SSF48403">
    <property type="entry name" value="Ankyrin repeat"/>
    <property type="match status" value="1"/>
</dbReference>
<evidence type="ECO:0000256" key="1">
    <source>
        <dbReference type="ARBA" id="ARBA00022737"/>
    </source>
</evidence>
<feature type="repeat" description="ANK" evidence="3">
    <location>
        <begin position="84"/>
        <end position="116"/>
    </location>
</feature>
<organism evidence="5 6">
    <name type="scientific">Symbiodinium pilosum</name>
    <name type="common">Dinoflagellate</name>
    <dbReference type="NCBI Taxonomy" id="2952"/>
    <lineage>
        <taxon>Eukaryota</taxon>
        <taxon>Sar</taxon>
        <taxon>Alveolata</taxon>
        <taxon>Dinophyceae</taxon>
        <taxon>Suessiales</taxon>
        <taxon>Symbiodiniaceae</taxon>
        <taxon>Symbiodinium</taxon>
    </lineage>
</organism>
<dbReference type="PANTHER" id="PTHR24171">
    <property type="entry name" value="ANKYRIN REPEAT DOMAIN-CONTAINING PROTEIN 39-RELATED"/>
    <property type="match status" value="1"/>
</dbReference>